<sequence>VPLGIPKRSYFKFTCRGVTLYISSNTRGGAMSEATFTFRVDETLKTEFSMTAKAHDRTVAQLLRDFMRDYVEQAEYDEWLRAKVESSRASANAGNLVPAAEVEARFAARRAETRRRLEASK</sequence>
<dbReference type="GO" id="GO:0006355">
    <property type="term" value="P:regulation of DNA-templated transcription"/>
    <property type="evidence" value="ECO:0007669"/>
    <property type="project" value="InterPro"/>
</dbReference>
<proteinExistence type="predicted"/>
<comment type="caution">
    <text evidence="1">The sequence shown here is derived from an EMBL/GenBank/DDBJ whole genome shotgun (WGS) entry which is preliminary data.</text>
</comment>
<dbReference type="Gene3D" id="6.20.450.20">
    <property type="match status" value="1"/>
</dbReference>
<feature type="non-terminal residue" evidence="1">
    <location>
        <position position="1"/>
    </location>
</feature>
<dbReference type="EMBL" id="RBUF01000200">
    <property type="protein sequence ID" value="RMU75667.1"/>
    <property type="molecule type" value="Genomic_DNA"/>
</dbReference>
<dbReference type="InterPro" id="IPR010985">
    <property type="entry name" value="Ribbon_hlx_hlx"/>
</dbReference>
<evidence type="ECO:0000313" key="1">
    <source>
        <dbReference type="EMBL" id="RMU75667.1"/>
    </source>
</evidence>
<name>A0A3M5X152_PSEAP</name>
<dbReference type="Proteomes" id="UP000274315">
    <property type="component" value="Unassembled WGS sequence"/>
</dbReference>
<reference evidence="1 2" key="1">
    <citation type="submission" date="2018-08" db="EMBL/GenBank/DDBJ databases">
        <title>Recombination of ecologically and evolutionarily significant loci maintains genetic cohesion in the Pseudomonas syringae species complex.</title>
        <authorList>
            <person name="Dillon M."/>
            <person name="Thakur S."/>
            <person name="Almeida R.N.D."/>
            <person name="Weir B.S."/>
            <person name="Guttman D.S."/>
        </authorList>
    </citation>
    <scope>NUCLEOTIDE SEQUENCE [LARGE SCALE GENOMIC DNA]</scope>
    <source>
        <strain evidence="1 2">ICMP 11935</strain>
    </source>
</reference>
<accession>A0A3M5X152</accession>
<organism evidence="1 2">
    <name type="scientific">Pseudomonas syringae pv. aptata</name>
    <dbReference type="NCBI Taxonomy" id="83167"/>
    <lineage>
        <taxon>Bacteria</taxon>
        <taxon>Pseudomonadati</taxon>
        <taxon>Pseudomonadota</taxon>
        <taxon>Gammaproteobacteria</taxon>
        <taxon>Pseudomonadales</taxon>
        <taxon>Pseudomonadaceae</taxon>
        <taxon>Pseudomonas</taxon>
        <taxon>Pseudomonas syringae</taxon>
    </lineage>
</organism>
<protein>
    <submittedName>
        <fullName evidence="1">YacA</fullName>
    </submittedName>
</protein>
<dbReference type="AlphaFoldDB" id="A0A3M5X152"/>
<evidence type="ECO:0000313" key="2">
    <source>
        <dbReference type="Proteomes" id="UP000274315"/>
    </source>
</evidence>
<gene>
    <name evidence="1" type="ORF">ALP24_04049</name>
</gene>
<dbReference type="SUPFAM" id="SSF47598">
    <property type="entry name" value="Ribbon-helix-helix"/>
    <property type="match status" value="1"/>
</dbReference>